<dbReference type="InterPro" id="IPR016181">
    <property type="entry name" value="Acyl_CoA_acyltransferase"/>
</dbReference>
<dbReference type="InterPro" id="IPR050832">
    <property type="entry name" value="Bact_Acetyltransf"/>
</dbReference>
<keyword evidence="1 5" id="KW-0808">Transferase</keyword>
<organism evidence="5 6">
    <name type="scientific">Roseibium limicola</name>
    <dbReference type="NCBI Taxonomy" id="2816037"/>
    <lineage>
        <taxon>Bacteria</taxon>
        <taxon>Pseudomonadati</taxon>
        <taxon>Pseudomonadota</taxon>
        <taxon>Alphaproteobacteria</taxon>
        <taxon>Hyphomicrobiales</taxon>
        <taxon>Stappiaceae</taxon>
        <taxon>Roseibium</taxon>
    </lineage>
</organism>
<dbReference type="PROSITE" id="PS51186">
    <property type="entry name" value="GNAT"/>
    <property type="match status" value="1"/>
</dbReference>
<dbReference type="NCBIfam" id="NF002959">
    <property type="entry name" value="PRK03624.1"/>
    <property type="match status" value="1"/>
</dbReference>
<evidence type="ECO:0000313" key="5">
    <source>
        <dbReference type="EMBL" id="MBO0347294.1"/>
    </source>
</evidence>
<evidence type="ECO:0000256" key="3">
    <source>
        <dbReference type="SAM" id="Phobius"/>
    </source>
</evidence>
<evidence type="ECO:0000313" key="6">
    <source>
        <dbReference type="Proteomes" id="UP000664779"/>
    </source>
</evidence>
<feature type="transmembrane region" description="Helical" evidence="3">
    <location>
        <begin position="52"/>
        <end position="72"/>
    </location>
</feature>
<name>A0A939ERE7_9HYPH</name>
<keyword evidence="3" id="KW-0472">Membrane</keyword>
<dbReference type="CDD" id="cd04301">
    <property type="entry name" value="NAT_SF"/>
    <property type="match status" value="1"/>
</dbReference>
<proteinExistence type="predicted"/>
<evidence type="ECO:0000256" key="1">
    <source>
        <dbReference type="ARBA" id="ARBA00022679"/>
    </source>
</evidence>
<dbReference type="AlphaFoldDB" id="A0A939ERE7"/>
<evidence type="ECO:0000256" key="2">
    <source>
        <dbReference type="ARBA" id="ARBA00023315"/>
    </source>
</evidence>
<keyword evidence="6" id="KW-1185">Reference proteome</keyword>
<dbReference type="PANTHER" id="PTHR43877">
    <property type="entry name" value="AMINOALKYLPHOSPHONATE N-ACETYLTRANSFERASE-RELATED-RELATED"/>
    <property type="match status" value="1"/>
</dbReference>
<dbReference type="InterPro" id="IPR000182">
    <property type="entry name" value="GNAT_dom"/>
</dbReference>
<accession>A0A939ERE7</accession>
<dbReference type="RefSeq" id="WP_206944257.1">
    <property type="nucleotide sequence ID" value="NZ_JAFLNF010000010.1"/>
</dbReference>
<dbReference type="Pfam" id="PF00583">
    <property type="entry name" value="Acetyltransf_1"/>
    <property type="match status" value="1"/>
</dbReference>
<keyword evidence="2 5" id="KW-0012">Acyltransferase</keyword>
<evidence type="ECO:0000259" key="4">
    <source>
        <dbReference type="PROSITE" id="PS51186"/>
    </source>
</evidence>
<dbReference type="Proteomes" id="UP000664779">
    <property type="component" value="Unassembled WGS sequence"/>
</dbReference>
<dbReference type="SUPFAM" id="SSF55729">
    <property type="entry name" value="Acyl-CoA N-acyltransferases (Nat)"/>
    <property type="match status" value="1"/>
</dbReference>
<reference evidence="5" key="1">
    <citation type="submission" date="2021-03" db="EMBL/GenBank/DDBJ databases">
        <title>Roseibium sp. CAU 1637 isolated from Incheon.</title>
        <authorList>
            <person name="Kim W."/>
        </authorList>
    </citation>
    <scope>NUCLEOTIDE SEQUENCE</scope>
    <source>
        <strain evidence="5">CAU 1637</strain>
    </source>
</reference>
<protein>
    <submittedName>
        <fullName evidence="5">GNAT family acetyltransferase</fullName>
        <ecNumber evidence="5">2.3.1.-</ecNumber>
    </submittedName>
</protein>
<keyword evidence="3" id="KW-1133">Transmembrane helix</keyword>
<dbReference type="EMBL" id="JAFLNF010000010">
    <property type="protein sequence ID" value="MBO0347294.1"/>
    <property type="molecule type" value="Genomic_DNA"/>
</dbReference>
<feature type="domain" description="N-acetyltransferase" evidence="4">
    <location>
        <begin position="11"/>
        <end position="149"/>
    </location>
</feature>
<gene>
    <name evidence="5" type="ORF">J0X15_18845</name>
</gene>
<dbReference type="Gene3D" id="3.40.630.30">
    <property type="match status" value="1"/>
</dbReference>
<keyword evidence="3" id="KW-0812">Transmembrane</keyword>
<dbReference type="GO" id="GO:0016747">
    <property type="term" value="F:acyltransferase activity, transferring groups other than amino-acyl groups"/>
    <property type="evidence" value="ECO:0007669"/>
    <property type="project" value="InterPro"/>
</dbReference>
<dbReference type="EC" id="2.3.1.-" evidence="5"/>
<sequence length="149" mass="16202">MSDAVSEAVALEIVEFQEPQRAAVIALWQASGLVRPWNDADKDINRKLTDPVGRLFVVLVGAAVVGSVMVGYDGHRGTIYYLAVHPDHQSAGLGRRLMAHCEAYLLALGCPKINLLVRRGNDKARGFYDALGFSEDEAVSLGKRLIPDV</sequence>
<comment type="caution">
    <text evidence="5">The sequence shown here is derived from an EMBL/GenBank/DDBJ whole genome shotgun (WGS) entry which is preliminary data.</text>
</comment>